<comment type="caution">
    <text evidence="1">The sequence shown here is derived from an EMBL/GenBank/DDBJ whole genome shotgun (WGS) entry which is preliminary data.</text>
</comment>
<dbReference type="AlphaFoldDB" id="A0A5B7HKH6"/>
<keyword evidence="2" id="KW-1185">Reference proteome</keyword>
<gene>
    <name evidence="1" type="ORF">E2C01_067698</name>
</gene>
<sequence length="70" mass="7710">MAAFWPLMVSHYEHGHEARNPTDFDKAFAYHLAAVVASHSSRLILLLAPRNTCRSTTREDEAAASAEGVL</sequence>
<organism evidence="1 2">
    <name type="scientific">Portunus trituberculatus</name>
    <name type="common">Swimming crab</name>
    <name type="synonym">Neptunus trituberculatus</name>
    <dbReference type="NCBI Taxonomy" id="210409"/>
    <lineage>
        <taxon>Eukaryota</taxon>
        <taxon>Metazoa</taxon>
        <taxon>Ecdysozoa</taxon>
        <taxon>Arthropoda</taxon>
        <taxon>Crustacea</taxon>
        <taxon>Multicrustacea</taxon>
        <taxon>Malacostraca</taxon>
        <taxon>Eumalacostraca</taxon>
        <taxon>Eucarida</taxon>
        <taxon>Decapoda</taxon>
        <taxon>Pleocyemata</taxon>
        <taxon>Brachyura</taxon>
        <taxon>Eubrachyura</taxon>
        <taxon>Portunoidea</taxon>
        <taxon>Portunidae</taxon>
        <taxon>Portuninae</taxon>
        <taxon>Portunus</taxon>
    </lineage>
</organism>
<proteinExistence type="predicted"/>
<accession>A0A5B7HKH6</accession>
<evidence type="ECO:0000313" key="1">
    <source>
        <dbReference type="EMBL" id="MPC73371.1"/>
    </source>
</evidence>
<name>A0A5B7HKH6_PORTR</name>
<reference evidence="1 2" key="1">
    <citation type="submission" date="2019-05" db="EMBL/GenBank/DDBJ databases">
        <title>Another draft genome of Portunus trituberculatus and its Hox gene families provides insights of decapod evolution.</title>
        <authorList>
            <person name="Jeong J.-H."/>
            <person name="Song I."/>
            <person name="Kim S."/>
            <person name="Choi T."/>
            <person name="Kim D."/>
            <person name="Ryu S."/>
            <person name="Kim W."/>
        </authorList>
    </citation>
    <scope>NUCLEOTIDE SEQUENCE [LARGE SCALE GENOMIC DNA]</scope>
    <source>
        <tissue evidence="1">Muscle</tissue>
    </source>
</reference>
<dbReference type="EMBL" id="VSRR010036663">
    <property type="protein sequence ID" value="MPC73371.1"/>
    <property type="molecule type" value="Genomic_DNA"/>
</dbReference>
<protein>
    <submittedName>
        <fullName evidence="1">Uncharacterized protein</fullName>
    </submittedName>
</protein>
<evidence type="ECO:0000313" key="2">
    <source>
        <dbReference type="Proteomes" id="UP000324222"/>
    </source>
</evidence>
<dbReference type="Proteomes" id="UP000324222">
    <property type="component" value="Unassembled WGS sequence"/>
</dbReference>